<dbReference type="AlphaFoldDB" id="A0A4Z2D6Y3"/>
<gene>
    <name evidence="4" type="ORF">EWB00_003986</name>
</gene>
<dbReference type="GO" id="GO:0005634">
    <property type="term" value="C:nucleus"/>
    <property type="evidence" value="ECO:0007669"/>
    <property type="project" value="TreeGrafter"/>
</dbReference>
<accession>A0A4Z2D6Y3</accession>
<dbReference type="OrthoDB" id="10070972at2759"/>
<feature type="domain" description="C2H2-type" evidence="3">
    <location>
        <begin position="817"/>
        <end position="845"/>
    </location>
</feature>
<feature type="region of interest" description="Disordered" evidence="2">
    <location>
        <begin position="982"/>
        <end position="1006"/>
    </location>
</feature>
<evidence type="ECO:0000256" key="2">
    <source>
        <dbReference type="SAM" id="MobiDB-lite"/>
    </source>
</evidence>
<feature type="compositionally biased region" description="Low complexity" evidence="2">
    <location>
        <begin position="222"/>
        <end position="252"/>
    </location>
</feature>
<feature type="compositionally biased region" description="Low complexity" evidence="2">
    <location>
        <begin position="300"/>
        <end position="311"/>
    </location>
</feature>
<sequence length="1203" mass="133766">MMDMRSKLDTSVNLPLWNSNLDLCTTNKCGATTCECKTFQPIFSNIRQCTNCHHSWTLHVLPKLTNLPVYFEMNNSPTNGMMLNATLELLSMSLFGCQAIPMRIKILLDRLLSGQLAHSDVVRLLLTFGWTFQDYSRGYMLTNPNGTLKDHWEMCNLDEENLIIQQFLRFPETCQLAYLMLSQGYSQKISSTLTNFNSVISRNPLQAAFSNQLLQLSNITATTNNNNNSSTNTAGTTTTSNISNIENVNTSSGRMSPDPVYKLKSDIKYDNKKSQDIALGLLSPSIPETSPNSTRTLTISSFSNSSSSSVSPANENKQRNPPGSVINSPNSTNSIPYNSNGIKKNKMNHSNGFLEITKNDHELNQSSPPLTRRIIDKSDCKRIKCSENDQNFNSLNTSVNNMINNNNKCNNPFIAAMAAVTAAAFSGLPLPPNVFSSLNPFLSNSTLKNSKSLLDAKLLDMKLNEQVFMNKISNKSVDEKQIDDSELSLTVSSNQDILSNVNLMNFSSFNPSTFPVTSQLANALVAAATFHSKFPSSLPPLPPVSLTSPSTSSLSSSSSAAVAAAAVAGALGTFPSINLGNTVLPLGTFAVTTTISTSVETTTSITGCPTTLTNINNNSSPNDLININAWDEGQIQMKMNNSNQTPLSHNLNEQTLPFHSIDTNLFGVNSWLPNTLHNLPTRDQEHIDTELILLNSTPQNFSTNSLKSRHFNRGHSYPNKRHHITSFISSKTTPSTNTTTLASIHHSHQTTKRKNENRRLDFMKTRRNTTSTSSSSSTTTPLVNQTNSTYSTSTMNSPDEHRNEGSGYNFSRNKKRVLCTTCKKSFCDKGALKIHYSAVHLKEMHKCTIKGCSMWFSSRRSRNRHSANPNPRLHMAHSSKKLPENATIVDDGSGKVIGRRNPLPNSVLNPPLLPVITPTVGVSSTSCISEWTNELNNSEYIKDSTTKCKTALKSTSLTGRRKRDRSVLSDYVNWPPQLSMDSLGYKSNNSQSESHNLSPLNCRQSHHHQKQHLNSWKYCKSEIHSDVEISNNDHWNESQYVKNIDTNMNKKHNNNKHDYMTSSNSEFEIDDEEDDEEGVLLPDEISSYTDEVDDIVVTSKSQHNLQLNNDSESDNEEMISVDNTNEQHQRQQQSKFELTITSSKCTSRTNESKLVTDTDENCETLLDEHFSMKSHSNYRRSSSHFSAASLAQSPCHYIDNLDT</sequence>
<dbReference type="PANTHER" id="PTHR15021">
    <property type="entry name" value="DISCONNECTED-RELATED"/>
    <property type="match status" value="1"/>
</dbReference>
<feature type="compositionally biased region" description="Polar residues" evidence="2">
    <location>
        <begin position="985"/>
        <end position="1003"/>
    </location>
</feature>
<proteinExistence type="predicted"/>
<evidence type="ECO:0000313" key="5">
    <source>
        <dbReference type="Proteomes" id="UP000311919"/>
    </source>
</evidence>
<feature type="compositionally biased region" description="Low complexity" evidence="2">
    <location>
        <begin position="729"/>
        <end position="743"/>
    </location>
</feature>
<feature type="compositionally biased region" description="Basic and acidic residues" evidence="2">
    <location>
        <begin position="753"/>
        <end position="764"/>
    </location>
</feature>
<evidence type="ECO:0000259" key="3">
    <source>
        <dbReference type="PROSITE" id="PS50157"/>
    </source>
</evidence>
<dbReference type="PROSITE" id="PS50157">
    <property type="entry name" value="ZINC_FINGER_C2H2_2"/>
    <property type="match status" value="1"/>
</dbReference>
<feature type="region of interest" description="Disordered" evidence="2">
    <location>
        <begin position="282"/>
        <end position="346"/>
    </location>
</feature>
<feature type="compositionally biased region" description="Low complexity" evidence="2">
    <location>
        <begin position="769"/>
        <end position="797"/>
    </location>
</feature>
<protein>
    <submittedName>
        <fullName evidence="4">Zinc finger protein</fullName>
    </submittedName>
</protein>
<keyword evidence="5" id="KW-1185">Reference proteome</keyword>
<dbReference type="PROSITE" id="PS00028">
    <property type="entry name" value="ZINC_FINGER_C2H2_1"/>
    <property type="match status" value="1"/>
</dbReference>
<dbReference type="Gene3D" id="3.30.160.60">
    <property type="entry name" value="Classic Zinc Finger"/>
    <property type="match status" value="1"/>
</dbReference>
<feature type="region of interest" description="Disordered" evidence="2">
    <location>
        <begin position="725"/>
        <end position="810"/>
    </location>
</feature>
<dbReference type="SMART" id="SM00355">
    <property type="entry name" value="ZnF_C2H2"/>
    <property type="match status" value="2"/>
</dbReference>
<keyword evidence="1" id="KW-0479">Metal-binding</keyword>
<feature type="compositionally biased region" description="Polar residues" evidence="2">
    <location>
        <begin position="312"/>
        <end position="342"/>
    </location>
</feature>
<evidence type="ECO:0000313" key="4">
    <source>
        <dbReference type="EMBL" id="TNN12208.1"/>
    </source>
</evidence>
<dbReference type="PANTHER" id="PTHR15021:SF0">
    <property type="entry name" value="DISCO-RELATED, ISOFORM A-RELATED"/>
    <property type="match status" value="1"/>
</dbReference>
<name>A0A4Z2D6Y3_SCHJA</name>
<dbReference type="InterPro" id="IPR040436">
    <property type="entry name" value="Disconnected-like"/>
</dbReference>
<dbReference type="GO" id="GO:0006355">
    <property type="term" value="P:regulation of DNA-templated transcription"/>
    <property type="evidence" value="ECO:0007669"/>
    <property type="project" value="TreeGrafter"/>
</dbReference>
<feature type="compositionally biased region" description="Polar residues" evidence="2">
    <location>
        <begin position="286"/>
        <end position="299"/>
    </location>
</feature>
<organism evidence="4 5">
    <name type="scientific">Schistosoma japonicum</name>
    <name type="common">Blood fluke</name>
    <dbReference type="NCBI Taxonomy" id="6182"/>
    <lineage>
        <taxon>Eukaryota</taxon>
        <taxon>Metazoa</taxon>
        <taxon>Spiralia</taxon>
        <taxon>Lophotrochozoa</taxon>
        <taxon>Platyhelminthes</taxon>
        <taxon>Trematoda</taxon>
        <taxon>Digenea</taxon>
        <taxon>Strigeidida</taxon>
        <taxon>Schistosomatoidea</taxon>
        <taxon>Schistosomatidae</taxon>
        <taxon>Schistosoma</taxon>
    </lineage>
</organism>
<evidence type="ECO:0000256" key="1">
    <source>
        <dbReference type="PROSITE-ProRule" id="PRU00042"/>
    </source>
</evidence>
<dbReference type="GO" id="GO:0008270">
    <property type="term" value="F:zinc ion binding"/>
    <property type="evidence" value="ECO:0007669"/>
    <property type="project" value="UniProtKB-KW"/>
</dbReference>
<dbReference type="Proteomes" id="UP000311919">
    <property type="component" value="Unassembled WGS sequence"/>
</dbReference>
<reference evidence="4 5" key="1">
    <citation type="submission" date="2019-03" db="EMBL/GenBank/DDBJ databases">
        <title>An improved genome assembly of the fluke Schistosoma japonicum.</title>
        <authorList>
            <person name="Hu W."/>
            <person name="Luo F."/>
            <person name="Yin M."/>
            <person name="Mo X."/>
            <person name="Sun C."/>
            <person name="Wu Q."/>
            <person name="Zhu B."/>
            <person name="Xiang M."/>
            <person name="Wang J."/>
            <person name="Wang Y."/>
            <person name="Zhang T."/>
            <person name="Xu B."/>
            <person name="Zheng H."/>
            <person name="Feng Z."/>
        </authorList>
    </citation>
    <scope>NUCLEOTIDE SEQUENCE [LARGE SCALE GENOMIC DNA]</scope>
    <source>
        <strain evidence="4">HuSjv2</strain>
        <tissue evidence="4">Worms</tissue>
    </source>
</reference>
<comment type="caution">
    <text evidence="4">The sequence shown here is derived from an EMBL/GenBank/DDBJ whole genome shotgun (WGS) entry which is preliminary data.</text>
</comment>
<dbReference type="InterPro" id="IPR013087">
    <property type="entry name" value="Znf_C2H2_type"/>
</dbReference>
<keyword evidence="1" id="KW-0863">Zinc-finger</keyword>
<keyword evidence="1" id="KW-0862">Zinc</keyword>
<dbReference type="EMBL" id="SKCS01000253">
    <property type="protein sequence ID" value="TNN12208.1"/>
    <property type="molecule type" value="Genomic_DNA"/>
</dbReference>
<feature type="region of interest" description="Disordered" evidence="2">
    <location>
        <begin position="222"/>
        <end position="259"/>
    </location>
</feature>